<name>A0A3M7J8M5_HORWE</name>
<sequence length="473" mass="50366">MHHSTALSALAFSASVMGQQAGTSTAEDPPSMPLSRCTDSGCTEEDHSVTLDANWRWTHSVDGYTNCYTGNTWDDSLCPDGENIHRENAPRVTRDLTNLYELGETCAQNCAVDGADYSGTYGISAQDGALSLTLKTGSNVGSRVYLLGEGGENYEMFDLRNKEFAFDVDVSSLPCGVNGALYFVEMDADGGLSEYENNKAGAKYGTGYCDAQCPQDIKYINGKANVEGWTPSDGDPNSGTGSMGSCCNEMDIWEANSISTALTPHVCKKDGQTACESDTACGVGDARNDGVCDKDGCDFNPFRMGNESFYGDGKIIDTSSKITVVTQFITGDNSDTGELTEIKRIYKQNGNVIQQATSNVEGVSGNSITDDFCKAQKDAFGDPTSFESRGGLSAMGDAFSRGMVLVMSIWVDYAANMHWLDAPYPEDADKSEPGVARGTCSTDSGVPDDVISQSGDATVTFSNIKVGAIDSTY</sequence>
<evidence type="ECO:0000256" key="2">
    <source>
        <dbReference type="ARBA" id="ARBA00006044"/>
    </source>
</evidence>
<evidence type="ECO:0000256" key="11">
    <source>
        <dbReference type="SAM" id="SignalP"/>
    </source>
</evidence>
<keyword evidence="4 9" id="KW-0378">Hydrolase</keyword>
<dbReference type="PANTHER" id="PTHR33753">
    <property type="entry name" value="1,4-BETA-D-GLUCAN CELLOBIOHYDROLASE B"/>
    <property type="match status" value="1"/>
</dbReference>
<feature type="chain" id="PRO_5018138322" description="Glucanase" evidence="11">
    <location>
        <begin position="19"/>
        <end position="473"/>
    </location>
</feature>
<evidence type="ECO:0000256" key="7">
    <source>
        <dbReference type="ARBA" id="ARBA00023295"/>
    </source>
</evidence>
<dbReference type="OrthoDB" id="412382at2759"/>
<comment type="catalytic activity">
    <reaction evidence="1">
        <text>Hydrolysis of (1-&gt;4)-beta-D-glucosidic linkages in cellulose and cellotetraose, releasing cellobiose from the non-reducing ends of the chains.</text>
        <dbReference type="EC" id="3.2.1.91"/>
    </reaction>
</comment>
<evidence type="ECO:0000256" key="1">
    <source>
        <dbReference type="ARBA" id="ARBA00001641"/>
    </source>
</evidence>
<dbReference type="InterPro" id="IPR001722">
    <property type="entry name" value="Glyco_hydro_7"/>
</dbReference>
<keyword evidence="7 9" id="KW-0326">Glycosidase</keyword>
<comment type="caution">
    <text evidence="12">The sequence shown here is derived from an EMBL/GenBank/DDBJ whole genome shotgun (WGS) entry which is preliminary data.</text>
</comment>
<gene>
    <name evidence="12" type="ORF">D0859_01796</name>
</gene>
<evidence type="ECO:0000256" key="4">
    <source>
        <dbReference type="ARBA" id="ARBA00022801"/>
    </source>
</evidence>
<dbReference type="PRINTS" id="PR00734">
    <property type="entry name" value="GLHYDRLASE7"/>
</dbReference>
<dbReference type="Proteomes" id="UP000281677">
    <property type="component" value="Unassembled WGS sequence"/>
</dbReference>
<reference evidence="12 13" key="1">
    <citation type="journal article" date="2018" name="BMC Genomics">
        <title>Genomic evidence for intraspecific hybridization in a clonal and extremely halotolerant yeast.</title>
        <authorList>
            <person name="Gostincar C."/>
            <person name="Stajich J.E."/>
            <person name="Zupancic J."/>
            <person name="Zalar P."/>
            <person name="Gunde-Cimerman N."/>
        </authorList>
    </citation>
    <scope>NUCLEOTIDE SEQUENCE [LARGE SCALE GENOMIC DNA]</scope>
    <source>
        <strain evidence="12 13">EXF-120</strain>
    </source>
</reference>
<evidence type="ECO:0000256" key="5">
    <source>
        <dbReference type="ARBA" id="ARBA00023001"/>
    </source>
</evidence>
<dbReference type="InterPro" id="IPR013320">
    <property type="entry name" value="ConA-like_dom_sf"/>
</dbReference>
<feature type="region of interest" description="Disordered" evidence="10">
    <location>
        <begin position="428"/>
        <end position="451"/>
    </location>
</feature>
<dbReference type="InterPro" id="IPR037019">
    <property type="entry name" value="Glyco_hydro_7_sf"/>
</dbReference>
<evidence type="ECO:0000256" key="6">
    <source>
        <dbReference type="ARBA" id="ARBA00023277"/>
    </source>
</evidence>
<feature type="signal peptide" evidence="11">
    <location>
        <begin position="1"/>
        <end position="18"/>
    </location>
</feature>
<evidence type="ECO:0000256" key="9">
    <source>
        <dbReference type="RuleBase" id="RU361164"/>
    </source>
</evidence>
<organism evidence="12 13">
    <name type="scientific">Hortaea werneckii</name>
    <name type="common">Black yeast</name>
    <name type="synonym">Cladosporium werneckii</name>
    <dbReference type="NCBI Taxonomy" id="91943"/>
    <lineage>
        <taxon>Eukaryota</taxon>
        <taxon>Fungi</taxon>
        <taxon>Dikarya</taxon>
        <taxon>Ascomycota</taxon>
        <taxon>Pezizomycotina</taxon>
        <taxon>Dothideomycetes</taxon>
        <taxon>Dothideomycetidae</taxon>
        <taxon>Mycosphaerellales</taxon>
        <taxon>Teratosphaeriaceae</taxon>
        <taxon>Hortaea</taxon>
    </lineage>
</organism>
<keyword evidence="8 9" id="KW-0624">Polysaccharide degradation</keyword>
<keyword evidence="3 11" id="KW-0732">Signal</keyword>
<comment type="similarity">
    <text evidence="2 9">Belongs to the glycosyl hydrolase 7 (cellulase C) family.</text>
</comment>
<evidence type="ECO:0000256" key="8">
    <source>
        <dbReference type="ARBA" id="ARBA00023326"/>
    </source>
</evidence>
<evidence type="ECO:0000313" key="13">
    <source>
        <dbReference type="Proteomes" id="UP000281677"/>
    </source>
</evidence>
<feature type="region of interest" description="Disordered" evidence="10">
    <location>
        <begin position="20"/>
        <end position="39"/>
    </location>
</feature>
<dbReference type="GO" id="GO:0016162">
    <property type="term" value="F:cellulose 1,4-beta-cellobiosidase activity"/>
    <property type="evidence" value="ECO:0007669"/>
    <property type="project" value="UniProtKB-EC"/>
</dbReference>
<dbReference type="SUPFAM" id="SSF49899">
    <property type="entry name" value="Concanavalin A-like lectins/glucanases"/>
    <property type="match status" value="1"/>
</dbReference>
<dbReference type="PANTHER" id="PTHR33753:SF2">
    <property type="entry name" value="GLYCOSIDE HYDROLASE FAMILY 7 PROTEIN"/>
    <property type="match status" value="1"/>
</dbReference>
<proteinExistence type="inferred from homology"/>
<keyword evidence="5 9" id="KW-0136">Cellulose degradation</keyword>
<dbReference type="EC" id="3.2.1.-" evidence="9"/>
<evidence type="ECO:0000313" key="12">
    <source>
        <dbReference type="EMBL" id="RMZ34080.1"/>
    </source>
</evidence>
<dbReference type="Gene3D" id="2.70.100.10">
    <property type="entry name" value="Glycoside hydrolase, family 7, domain"/>
    <property type="match status" value="1"/>
</dbReference>
<evidence type="ECO:0000256" key="10">
    <source>
        <dbReference type="SAM" id="MobiDB-lite"/>
    </source>
</evidence>
<keyword evidence="6" id="KW-0119">Carbohydrate metabolism</keyword>
<dbReference type="GO" id="GO:0030245">
    <property type="term" value="P:cellulose catabolic process"/>
    <property type="evidence" value="ECO:0007669"/>
    <property type="project" value="UniProtKB-KW"/>
</dbReference>
<dbReference type="CDD" id="cd07999">
    <property type="entry name" value="GH7_CBH_EG"/>
    <property type="match status" value="1"/>
</dbReference>
<protein>
    <recommendedName>
        <fullName evidence="9">Glucanase</fullName>
        <ecNumber evidence="9">3.2.1.-</ecNumber>
    </recommendedName>
</protein>
<accession>A0A3M7J8M5</accession>
<dbReference type="Pfam" id="PF00840">
    <property type="entry name" value="Glyco_hydro_7"/>
    <property type="match status" value="2"/>
</dbReference>
<evidence type="ECO:0000256" key="3">
    <source>
        <dbReference type="ARBA" id="ARBA00022729"/>
    </source>
</evidence>
<dbReference type="VEuPathDB" id="FungiDB:BTJ68_12022"/>
<dbReference type="AlphaFoldDB" id="A0A3M7J8M5"/>
<dbReference type="EMBL" id="QWIT01000030">
    <property type="protein sequence ID" value="RMZ34080.1"/>
    <property type="molecule type" value="Genomic_DNA"/>
</dbReference>